<keyword evidence="1" id="KW-1133">Transmembrane helix</keyword>
<dbReference type="RefSeq" id="WP_014828739.1">
    <property type="nucleotide sequence ID" value="NC_018068.1"/>
</dbReference>
<dbReference type="Proteomes" id="UP000002892">
    <property type="component" value="Chromosome"/>
</dbReference>
<evidence type="ECO:0000313" key="3">
    <source>
        <dbReference type="Proteomes" id="UP000002892"/>
    </source>
</evidence>
<keyword evidence="3" id="KW-1185">Reference proteome</keyword>
<dbReference type="HOGENOM" id="CLU_2933791_0_0_9"/>
<dbReference type="OrthoDB" id="1799518at2"/>
<dbReference type="AlphaFoldDB" id="I4DAC8"/>
<dbReference type="STRING" id="646529.Desaci_3872"/>
<evidence type="ECO:0000313" key="2">
    <source>
        <dbReference type="EMBL" id="AFM42752.1"/>
    </source>
</evidence>
<keyword evidence="1" id="KW-0472">Membrane</keyword>
<name>I4DAC8_DESAJ</name>
<sequence>MKEDLDHIEEPDQSVADNPFIETYIFSANESGRLKKIWTWFCIVSFLIGTSVSIINFFRK</sequence>
<dbReference type="EMBL" id="CP003639">
    <property type="protein sequence ID" value="AFM42752.1"/>
    <property type="molecule type" value="Genomic_DNA"/>
</dbReference>
<gene>
    <name evidence="2" type="ordered locus">Desaci_3872</name>
</gene>
<reference evidence="2 3" key="1">
    <citation type="journal article" date="2012" name="J. Bacteriol.">
        <title>Complete genome sequences of Desulfosporosinus orientis DSM765T, Desulfosporosinus youngiae DSM17734T, Desulfosporosinus meridiei DSM13257T, and Desulfosporosinus acidiphilus DSM22704T.</title>
        <authorList>
            <person name="Pester M."/>
            <person name="Brambilla E."/>
            <person name="Alazard D."/>
            <person name="Rattei T."/>
            <person name="Weinmaier T."/>
            <person name="Han J."/>
            <person name="Lucas S."/>
            <person name="Lapidus A."/>
            <person name="Cheng J.F."/>
            <person name="Goodwin L."/>
            <person name="Pitluck S."/>
            <person name="Peters L."/>
            <person name="Ovchinnikova G."/>
            <person name="Teshima H."/>
            <person name="Detter J.C."/>
            <person name="Han C.S."/>
            <person name="Tapia R."/>
            <person name="Land M.L."/>
            <person name="Hauser L."/>
            <person name="Kyrpides N.C."/>
            <person name="Ivanova N.N."/>
            <person name="Pagani I."/>
            <person name="Huntmann M."/>
            <person name="Wei C.L."/>
            <person name="Davenport K.W."/>
            <person name="Daligault H."/>
            <person name="Chain P.S."/>
            <person name="Chen A."/>
            <person name="Mavromatis K."/>
            <person name="Markowitz V."/>
            <person name="Szeto E."/>
            <person name="Mikhailova N."/>
            <person name="Pati A."/>
            <person name="Wagner M."/>
            <person name="Woyke T."/>
            <person name="Ollivier B."/>
            <person name="Klenk H.P."/>
            <person name="Spring S."/>
            <person name="Loy A."/>
        </authorList>
    </citation>
    <scope>NUCLEOTIDE SEQUENCE [LARGE SCALE GENOMIC DNA]</scope>
    <source>
        <strain evidence="3">DSM 22704 / JCM 16185 / SJ4</strain>
    </source>
</reference>
<feature type="transmembrane region" description="Helical" evidence="1">
    <location>
        <begin position="37"/>
        <end position="58"/>
    </location>
</feature>
<dbReference type="KEGG" id="dai:Desaci_3872"/>
<keyword evidence="1" id="KW-0812">Transmembrane</keyword>
<evidence type="ECO:0000256" key="1">
    <source>
        <dbReference type="SAM" id="Phobius"/>
    </source>
</evidence>
<protein>
    <submittedName>
        <fullName evidence="2">Uncharacterized protein</fullName>
    </submittedName>
</protein>
<proteinExistence type="predicted"/>
<accession>I4DAC8</accession>
<organism evidence="2 3">
    <name type="scientific">Desulfosporosinus acidiphilus (strain DSM 22704 / JCM 16185 / SJ4)</name>
    <dbReference type="NCBI Taxonomy" id="646529"/>
    <lineage>
        <taxon>Bacteria</taxon>
        <taxon>Bacillati</taxon>
        <taxon>Bacillota</taxon>
        <taxon>Clostridia</taxon>
        <taxon>Eubacteriales</taxon>
        <taxon>Desulfitobacteriaceae</taxon>
        <taxon>Desulfosporosinus</taxon>
    </lineage>
</organism>